<dbReference type="EnsemblMetazoa" id="GPAI025935-RA">
    <property type="protein sequence ID" value="GPAI025935-PA"/>
    <property type="gene ID" value="GPAI025935"/>
</dbReference>
<dbReference type="Proteomes" id="UP000092445">
    <property type="component" value="Unassembled WGS sequence"/>
</dbReference>
<dbReference type="GO" id="GO:0005730">
    <property type="term" value="C:nucleolus"/>
    <property type="evidence" value="ECO:0007669"/>
    <property type="project" value="TreeGrafter"/>
</dbReference>
<accession>A0A1A9ZV22</accession>
<dbReference type="Gene3D" id="3.40.50.300">
    <property type="entry name" value="P-loop containing nucleotide triphosphate hydrolases"/>
    <property type="match status" value="1"/>
</dbReference>
<name>A0A1A9ZV22_GLOPL</name>
<protein>
    <submittedName>
        <fullName evidence="3">Uncharacterized protein</fullName>
    </submittedName>
</protein>
<reference evidence="4" key="1">
    <citation type="submission" date="2014-03" db="EMBL/GenBank/DDBJ databases">
        <authorList>
            <person name="Aksoy S."/>
            <person name="Warren W."/>
            <person name="Wilson R.K."/>
        </authorList>
    </citation>
    <scope>NUCLEOTIDE SEQUENCE [LARGE SCALE GENOMIC DNA]</scope>
    <source>
        <strain evidence="4">IAEA</strain>
    </source>
</reference>
<evidence type="ECO:0000313" key="4">
    <source>
        <dbReference type="Proteomes" id="UP000092445"/>
    </source>
</evidence>
<dbReference type="GO" id="GO:0005525">
    <property type="term" value="F:GTP binding"/>
    <property type="evidence" value="ECO:0007669"/>
    <property type="project" value="UniProtKB-KW"/>
</dbReference>
<dbReference type="PANTHER" id="PTHR11089:SF30">
    <property type="entry name" value="GUANINE NUCLEOTIDE-BINDING PROTEIN-LIKE 3 HOMOLOG"/>
    <property type="match status" value="1"/>
</dbReference>
<dbReference type="PANTHER" id="PTHR11089">
    <property type="entry name" value="GTP-BINDING PROTEIN-RELATED"/>
    <property type="match status" value="1"/>
</dbReference>
<dbReference type="STRING" id="7398.A0A1A9ZV22"/>
<dbReference type="AlphaFoldDB" id="A0A1A9ZV22"/>
<keyword evidence="1" id="KW-0547">Nucleotide-binding</keyword>
<sequence length="154" mass="17705">MNKINPMNIAREHLLINVREWTEHLAVAQSIAHLVESKHRKIDFLIYFAINLQEKYKNVGDKGLENADLVLVVADARDTLGTCCSQVERAVRVAPGNKKLVLILNKADLVPKENLNNWLKYFIRPVQYGVYGFNSRSKLEIRAFFYAMLMDAIM</sequence>
<dbReference type="InterPro" id="IPR050755">
    <property type="entry name" value="TRAFAC_YlqF/YawG_RiboMat"/>
</dbReference>
<evidence type="ECO:0000313" key="3">
    <source>
        <dbReference type="EnsemblMetazoa" id="GPAI025935-PA"/>
    </source>
</evidence>
<dbReference type="InterPro" id="IPR027417">
    <property type="entry name" value="P-loop_NTPase"/>
</dbReference>
<evidence type="ECO:0000256" key="2">
    <source>
        <dbReference type="ARBA" id="ARBA00023134"/>
    </source>
</evidence>
<evidence type="ECO:0000256" key="1">
    <source>
        <dbReference type="ARBA" id="ARBA00022741"/>
    </source>
</evidence>
<keyword evidence="2" id="KW-0342">GTP-binding</keyword>
<dbReference type="VEuPathDB" id="VectorBase:GPAI025935"/>
<reference evidence="3" key="2">
    <citation type="submission" date="2020-05" db="UniProtKB">
        <authorList>
            <consortium name="EnsemblMetazoa"/>
        </authorList>
    </citation>
    <scope>IDENTIFICATION</scope>
    <source>
        <strain evidence="3">IAEA</strain>
    </source>
</reference>
<proteinExistence type="predicted"/>
<dbReference type="SUPFAM" id="SSF52540">
    <property type="entry name" value="P-loop containing nucleoside triphosphate hydrolases"/>
    <property type="match status" value="1"/>
</dbReference>
<organism evidence="3 4">
    <name type="scientific">Glossina pallidipes</name>
    <name type="common">Tsetse fly</name>
    <dbReference type="NCBI Taxonomy" id="7398"/>
    <lineage>
        <taxon>Eukaryota</taxon>
        <taxon>Metazoa</taxon>
        <taxon>Ecdysozoa</taxon>
        <taxon>Arthropoda</taxon>
        <taxon>Hexapoda</taxon>
        <taxon>Insecta</taxon>
        <taxon>Pterygota</taxon>
        <taxon>Neoptera</taxon>
        <taxon>Endopterygota</taxon>
        <taxon>Diptera</taxon>
        <taxon>Brachycera</taxon>
        <taxon>Muscomorpha</taxon>
        <taxon>Hippoboscoidea</taxon>
        <taxon>Glossinidae</taxon>
        <taxon>Glossina</taxon>
    </lineage>
</organism>
<keyword evidence="4" id="KW-1185">Reference proteome</keyword>